<comment type="caution">
    <text evidence="8">The sequence shown here is derived from an EMBL/GenBank/DDBJ whole genome shotgun (WGS) entry which is preliminary data.</text>
</comment>
<keyword evidence="2" id="KW-0378">Hydrolase</keyword>
<dbReference type="Gene3D" id="3.20.20.80">
    <property type="entry name" value="Glycosidases"/>
    <property type="match status" value="1"/>
</dbReference>
<comment type="similarity">
    <text evidence="1">Belongs to the glycosyl hydrolase 2 family.</text>
</comment>
<dbReference type="RefSeq" id="WP_213006009.1">
    <property type="nucleotide sequence ID" value="NZ_BOQN01000022.1"/>
</dbReference>
<dbReference type="SUPFAM" id="SSF49303">
    <property type="entry name" value="beta-Galactosidase/glucuronidase domain"/>
    <property type="match status" value="1"/>
</dbReference>
<dbReference type="InterPro" id="IPR013783">
    <property type="entry name" value="Ig-like_fold"/>
</dbReference>
<dbReference type="InterPro" id="IPR006103">
    <property type="entry name" value="Glyco_hydro_2_cat"/>
</dbReference>
<dbReference type="InterPro" id="IPR017853">
    <property type="entry name" value="GH"/>
</dbReference>
<feature type="domain" description="Glycoside hydrolase family 2" evidence="7">
    <location>
        <begin position="688"/>
        <end position="788"/>
    </location>
</feature>
<dbReference type="Pfam" id="PF02836">
    <property type="entry name" value="Glyco_hydro_2_C"/>
    <property type="match status" value="1"/>
</dbReference>
<name>A0A919T6S7_9ACTN</name>
<dbReference type="InterPro" id="IPR008979">
    <property type="entry name" value="Galactose-bd-like_sf"/>
</dbReference>
<evidence type="ECO:0000256" key="2">
    <source>
        <dbReference type="ARBA" id="ARBA00022801"/>
    </source>
</evidence>
<dbReference type="InterPro" id="IPR006102">
    <property type="entry name" value="Ig-like_GH2"/>
</dbReference>
<dbReference type="GO" id="GO:0004553">
    <property type="term" value="F:hydrolase activity, hydrolyzing O-glycosyl compounds"/>
    <property type="evidence" value="ECO:0007669"/>
    <property type="project" value="InterPro"/>
</dbReference>
<keyword evidence="3" id="KW-0326">Glycosidase</keyword>
<evidence type="ECO:0000259" key="6">
    <source>
        <dbReference type="Pfam" id="PF16355"/>
    </source>
</evidence>
<dbReference type="SUPFAM" id="SSF51445">
    <property type="entry name" value="(Trans)glycosidases"/>
    <property type="match status" value="1"/>
</dbReference>
<dbReference type="EMBL" id="BOQN01000022">
    <property type="protein sequence ID" value="GIM90075.1"/>
    <property type="molecule type" value="Genomic_DNA"/>
</dbReference>
<dbReference type="PRINTS" id="PR00132">
    <property type="entry name" value="GLHYDRLASE2"/>
</dbReference>
<feature type="domain" description="Glycoside hydrolase family 2 immunoglobulin-like beta-sandwich" evidence="4">
    <location>
        <begin position="155"/>
        <end position="246"/>
    </location>
</feature>
<evidence type="ECO:0000259" key="7">
    <source>
        <dbReference type="Pfam" id="PF18565"/>
    </source>
</evidence>
<dbReference type="Proteomes" id="UP000677082">
    <property type="component" value="Unassembled WGS sequence"/>
</dbReference>
<dbReference type="Pfam" id="PF16355">
    <property type="entry name" value="DUF4982"/>
    <property type="match status" value="1"/>
</dbReference>
<dbReference type="Pfam" id="PF18565">
    <property type="entry name" value="Glyco_hydro2_C5"/>
    <property type="match status" value="1"/>
</dbReference>
<dbReference type="InterPro" id="IPR032311">
    <property type="entry name" value="DUF4982"/>
</dbReference>
<keyword evidence="9" id="KW-1185">Reference proteome</keyword>
<sequence>MGTTLFTDGWSLQRLPGAAVVPVRLPHDAMLAEPRGARGGTGTHGGYFPGGRYRYAKRWTAPDDAARRRLSLVFEGVHGRTVVQVDGVPIGRCASGYREFTVPLHDVITPGGEHLIEVDADNREVPNSRWYTGAGIYRPVWLENLPEVHLPRDGVRVHTHATGEPTLVEVGVDVAGPAPDSLTVEVRLGDAVRATAPVTGGTAELRLAVPEARLWSHDHPHLYNTTVSLLDGDVVLHRRTLRAGLRTLHVDAERGLLVNGEHILLRGACVHHDSGVLGAATFRASEFRRARILKANGYNAIRSAHNPISRDLLDACDEIGLYVMDELTDTWYQSKTAHDAAPDFAATWRDDARAMIGKDHAHPSVIMYSIGNEITETATAQGARTARELHDFITRLDPHRPTTVAINLLLNIMATRGKSPYRLEEEPAEQPKPSRITSTAANVLTNRLGAVMRLISQLPVADRVSRDAFAAVDIAGYNYAFSRYLGDRRRHPGRVILGTESMPGDLPRIWPLVERVPGVLGDFMWTGWDYLGEAGIGTWAYGDQPGGLHKPYPALIAGPGAIDITGLPGAPALLARAVWGELTAPAIAVRPLDRSGQRTLRTAWRASDAVPSWAWRGCEGRTAEIEVYSADDEVELLLNGRSLGRRRPRRFLARFRTPYQPGELVAVGYRDGHESGRSRLTSAGPARLRLVAESEALTADGQDLAFVHIQLADEDGTVEMLAADTVTITVAGPGHLTAFGSAAPQTEETFTGDTHTTYRGRALAVIRADDQPGTITITATSRRHGTATAELQTRTP</sequence>
<evidence type="ECO:0000259" key="5">
    <source>
        <dbReference type="Pfam" id="PF02836"/>
    </source>
</evidence>
<dbReference type="Gene3D" id="2.60.120.260">
    <property type="entry name" value="Galactose-binding domain-like"/>
    <property type="match status" value="1"/>
</dbReference>
<dbReference type="InterPro" id="IPR040605">
    <property type="entry name" value="Glyco_hydro2_dom5"/>
</dbReference>
<evidence type="ECO:0000256" key="3">
    <source>
        <dbReference type="ARBA" id="ARBA00023295"/>
    </source>
</evidence>
<dbReference type="Gene3D" id="2.60.40.10">
    <property type="entry name" value="Immunoglobulins"/>
    <property type="match status" value="3"/>
</dbReference>
<evidence type="ECO:0000313" key="9">
    <source>
        <dbReference type="Proteomes" id="UP000677082"/>
    </source>
</evidence>
<feature type="domain" description="DUF4982" evidence="6">
    <location>
        <begin position="620"/>
        <end position="674"/>
    </location>
</feature>
<protein>
    <submittedName>
        <fullName evidence="8">Beta-galactosidase</fullName>
    </submittedName>
</protein>
<dbReference type="PANTHER" id="PTHR42732">
    <property type="entry name" value="BETA-GALACTOSIDASE"/>
    <property type="match status" value="1"/>
</dbReference>
<feature type="domain" description="Glycoside hydrolase family 2 catalytic" evidence="5">
    <location>
        <begin position="255"/>
        <end position="405"/>
    </location>
</feature>
<dbReference type="SUPFAM" id="SSF49785">
    <property type="entry name" value="Galactose-binding domain-like"/>
    <property type="match status" value="1"/>
</dbReference>
<dbReference type="PANTHER" id="PTHR42732:SF1">
    <property type="entry name" value="BETA-MANNOSIDASE"/>
    <property type="match status" value="1"/>
</dbReference>
<dbReference type="AlphaFoldDB" id="A0A919T6S7"/>
<evidence type="ECO:0000313" key="8">
    <source>
        <dbReference type="EMBL" id="GIM90075.1"/>
    </source>
</evidence>
<gene>
    <name evidence="8" type="ORF">Ato02nite_018680</name>
</gene>
<dbReference type="GO" id="GO:0005975">
    <property type="term" value="P:carbohydrate metabolic process"/>
    <property type="evidence" value="ECO:0007669"/>
    <property type="project" value="InterPro"/>
</dbReference>
<evidence type="ECO:0000256" key="1">
    <source>
        <dbReference type="ARBA" id="ARBA00007401"/>
    </source>
</evidence>
<reference evidence="8 9" key="1">
    <citation type="submission" date="2021-03" db="EMBL/GenBank/DDBJ databases">
        <title>Whole genome shotgun sequence of Actinoplanes toevensis NBRC 105298.</title>
        <authorList>
            <person name="Komaki H."/>
            <person name="Tamura T."/>
        </authorList>
    </citation>
    <scope>NUCLEOTIDE SEQUENCE [LARGE SCALE GENOMIC DNA]</scope>
    <source>
        <strain evidence="8 9">NBRC 105298</strain>
    </source>
</reference>
<dbReference type="InterPro" id="IPR006101">
    <property type="entry name" value="Glyco_hydro_2"/>
</dbReference>
<accession>A0A919T6S7</accession>
<dbReference type="InterPro" id="IPR051913">
    <property type="entry name" value="GH2_Domain-Containing"/>
</dbReference>
<organism evidence="8 9">
    <name type="scientific">Paractinoplanes toevensis</name>
    <dbReference type="NCBI Taxonomy" id="571911"/>
    <lineage>
        <taxon>Bacteria</taxon>
        <taxon>Bacillati</taxon>
        <taxon>Actinomycetota</taxon>
        <taxon>Actinomycetes</taxon>
        <taxon>Micromonosporales</taxon>
        <taxon>Micromonosporaceae</taxon>
        <taxon>Paractinoplanes</taxon>
    </lineage>
</organism>
<dbReference type="InterPro" id="IPR036156">
    <property type="entry name" value="Beta-gal/glucu_dom_sf"/>
</dbReference>
<dbReference type="Pfam" id="PF00703">
    <property type="entry name" value="Glyco_hydro_2"/>
    <property type="match status" value="1"/>
</dbReference>
<proteinExistence type="inferred from homology"/>
<evidence type="ECO:0000259" key="4">
    <source>
        <dbReference type="Pfam" id="PF00703"/>
    </source>
</evidence>